<organism evidence="3 4">
    <name type="scientific">Manduca sexta</name>
    <name type="common">Tobacco hawkmoth</name>
    <name type="synonym">Tobacco hornworm</name>
    <dbReference type="NCBI Taxonomy" id="7130"/>
    <lineage>
        <taxon>Eukaryota</taxon>
        <taxon>Metazoa</taxon>
        <taxon>Ecdysozoa</taxon>
        <taxon>Arthropoda</taxon>
        <taxon>Hexapoda</taxon>
        <taxon>Insecta</taxon>
        <taxon>Pterygota</taxon>
        <taxon>Neoptera</taxon>
        <taxon>Endopterygota</taxon>
        <taxon>Lepidoptera</taxon>
        <taxon>Glossata</taxon>
        <taxon>Ditrysia</taxon>
        <taxon>Bombycoidea</taxon>
        <taxon>Sphingidae</taxon>
        <taxon>Sphinginae</taxon>
        <taxon>Sphingini</taxon>
        <taxon>Manduca</taxon>
    </lineage>
</organism>
<protein>
    <recommendedName>
        <fullName evidence="2">Carboxylesterase type B domain-containing protein</fullName>
    </recommendedName>
</protein>
<keyword evidence="1" id="KW-0325">Glycoprotein</keyword>
<feature type="domain" description="Carboxylesterase type B" evidence="2">
    <location>
        <begin position="53"/>
        <end position="494"/>
    </location>
</feature>
<evidence type="ECO:0000313" key="4">
    <source>
        <dbReference type="Proteomes" id="UP000791440"/>
    </source>
</evidence>
<name>A0A921YN16_MANSE</name>
<dbReference type="EMBL" id="JH668290">
    <property type="protein sequence ID" value="KAG6442089.1"/>
    <property type="molecule type" value="Genomic_DNA"/>
</dbReference>
<reference evidence="3" key="1">
    <citation type="journal article" date="2016" name="Insect Biochem. Mol. Biol.">
        <title>Multifaceted biological insights from a draft genome sequence of the tobacco hornworm moth, Manduca sexta.</title>
        <authorList>
            <person name="Kanost M.R."/>
            <person name="Arrese E.L."/>
            <person name="Cao X."/>
            <person name="Chen Y.R."/>
            <person name="Chellapilla S."/>
            <person name="Goldsmith M.R."/>
            <person name="Grosse-Wilde E."/>
            <person name="Heckel D.G."/>
            <person name="Herndon N."/>
            <person name="Jiang H."/>
            <person name="Papanicolaou A."/>
            <person name="Qu J."/>
            <person name="Soulages J.L."/>
            <person name="Vogel H."/>
            <person name="Walters J."/>
            <person name="Waterhouse R.M."/>
            <person name="Ahn S.J."/>
            <person name="Almeida F.C."/>
            <person name="An C."/>
            <person name="Aqrawi P."/>
            <person name="Bretschneider A."/>
            <person name="Bryant W.B."/>
            <person name="Bucks S."/>
            <person name="Chao H."/>
            <person name="Chevignon G."/>
            <person name="Christen J.M."/>
            <person name="Clarke D.F."/>
            <person name="Dittmer N.T."/>
            <person name="Ferguson L.C.F."/>
            <person name="Garavelou S."/>
            <person name="Gordon K.H.J."/>
            <person name="Gunaratna R.T."/>
            <person name="Han Y."/>
            <person name="Hauser F."/>
            <person name="He Y."/>
            <person name="Heidel-Fischer H."/>
            <person name="Hirsh A."/>
            <person name="Hu Y."/>
            <person name="Jiang H."/>
            <person name="Kalra D."/>
            <person name="Klinner C."/>
            <person name="Konig C."/>
            <person name="Kovar C."/>
            <person name="Kroll A.R."/>
            <person name="Kuwar S.S."/>
            <person name="Lee S.L."/>
            <person name="Lehman R."/>
            <person name="Li K."/>
            <person name="Li Z."/>
            <person name="Liang H."/>
            <person name="Lovelace S."/>
            <person name="Lu Z."/>
            <person name="Mansfield J.H."/>
            <person name="McCulloch K.J."/>
            <person name="Mathew T."/>
            <person name="Morton B."/>
            <person name="Muzny D.M."/>
            <person name="Neunemann D."/>
            <person name="Ongeri F."/>
            <person name="Pauchet Y."/>
            <person name="Pu L.L."/>
            <person name="Pyrousis I."/>
            <person name="Rao X.J."/>
            <person name="Redding A."/>
            <person name="Roesel C."/>
            <person name="Sanchez-Gracia A."/>
            <person name="Schaack S."/>
            <person name="Shukla A."/>
            <person name="Tetreau G."/>
            <person name="Wang Y."/>
            <person name="Xiong G.H."/>
            <person name="Traut W."/>
            <person name="Walsh T.K."/>
            <person name="Worley K.C."/>
            <person name="Wu D."/>
            <person name="Wu W."/>
            <person name="Wu Y.Q."/>
            <person name="Zhang X."/>
            <person name="Zou Z."/>
            <person name="Zucker H."/>
            <person name="Briscoe A.D."/>
            <person name="Burmester T."/>
            <person name="Clem R.J."/>
            <person name="Feyereisen R."/>
            <person name="Grimmelikhuijzen C.J.P."/>
            <person name="Hamodrakas S.J."/>
            <person name="Hansson B.S."/>
            <person name="Huguet E."/>
            <person name="Jermiin L.S."/>
            <person name="Lan Q."/>
            <person name="Lehman H.K."/>
            <person name="Lorenzen M."/>
            <person name="Merzendorfer H."/>
            <person name="Michalopoulos I."/>
            <person name="Morton D.B."/>
            <person name="Muthukrishnan S."/>
            <person name="Oakeshott J.G."/>
            <person name="Palmer W."/>
            <person name="Park Y."/>
            <person name="Passarelli A.L."/>
            <person name="Rozas J."/>
            <person name="Schwartz L.M."/>
            <person name="Smith W."/>
            <person name="Southgate A."/>
            <person name="Vilcinskas A."/>
            <person name="Vogt R."/>
            <person name="Wang P."/>
            <person name="Werren J."/>
            <person name="Yu X.Q."/>
            <person name="Zhou J.J."/>
            <person name="Brown S.J."/>
            <person name="Scherer S.E."/>
            <person name="Richards S."/>
            <person name="Blissard G.W."/>
        </authorList>
    </citation>
    <scope>NUCLEOTIDE SEQUENCE</scope>
</reference>
<reference evidence="3" key="2">
    <citation type="submission" date="2020-12" db="EMBL/GenBank/DDBJ databases">
        <authorList>
            <person name="Kanost M."/>
        </authorList>
    </citation>
    <scope>NUCLEOTIDE SEQUENCE</scope>
</reference>
<comment type="caution">
    <text evidence="3">The sequence shown here is derived from an EMBL/GenBank/DDBJ whole genome shotgun (WGS) entry which is preliminary data.</text>
</comment>
<evidence type="ECO:0000259" key="2">
    <source>
        <dbReference type="Pfam" id="PF00135"/>
    </source>
</evidence>
<evidence type="ECO:0000313" key="3">
    <source>
        <dbReference type="EMBL" id="KAG6442090.1"/>
    </source>
</evidence>
<dbReference type="PANTHER" id="PTHR11559">
    <property type="entry name" value="CARBOXYLESTERASE"/>
    <property type="match status" value="1"/>
</dbReference>
<dbReference type="Pfam" id="PF00135">
    <property type="entry name" value="COesterase"/>
    <property type="match status" value="1"/>
</dbReference>
<dbReference type="Proteomes" id="UP000791440">
    <property type="component" value="Unassembled WGS sequence"/>
</dbReference>
<sequence>MSDVSKTLIFTLTACRVRTTVASQTTAMLMWLVLGVAAVCARRHVDTSPHRDVVTTQGTVRGYLSPDGYAYLGVPYARPPTRDRFKAPDPPPRWDGIFEATHRVSCHHATTGANCLVVNVFTPEHGTSLPVLVYIHAGGFQTGRGPHYPPSRILHKGIVVVTLNYRLGVRGFLCLGLPQASGNAGLKDQVAALYWIQRNIANFGGNPHDVTVYGTEAGAASIQILLVSDITEGLFQKVIMESGSVLSPSTLTYNPISKALDAARKFGYEDNEDRVKLLKFYQKISEKELSSLTEIFLPCVENGSYYSNTLLEDDPKSLIMQGKFRQVPMLITYTNSDDSINVDTFNTFPDNFDQLLPNNLNFESNKIRHRVAELVKEFYFENNNQNLVQKFLKYSNDLFIGYPVVKSALLHGLKNTHPVFLMRLDNNHGGRENTSKHFQNIFDYIYNKNNNKLEKERIANMLLKLWTNFIKLGDPTPLTTELIPVIWQPVVPGEPGHRLDLATIRELVVGKTIAMTEPASSQYLAFWDHVYKKFYKFYKDYD</sequence>
<gene>
    <name evidence="3" type="ORF">O3G_MSEX002089</name>
</gene>
<accession>A0A921YN16</accession>
<proteinExistence type="predicted"/>
<keyword evidence="4" id="KW-1185">Reference proteome</keyword>
<dbReference type="InterPro" id="IPR002018">
    <property type="entry name" value="CarbesteraseB"/>
</dbReference>
<dbReference type="EMBL" id="JH668290">
    <property type="protein sequence ID" value="KAG6442090.1"/>
    <property type="molecule type" value="Genomic_DNA"/>
</dbReference>
<dbReference type="InterPro" id="IPR050309">
    <property type="entry name" value="Type-B_Carboxylest/Lipase"/>
</dbReference>
<dbReference type="AlphaFoldDB" id="A0A921YN16"/>
<evidence type="ECO:0000256" key="1">
    <source>
        <dbReference type="ARBA" id="ARBA00023180"/>
    </source>
</evidence>